<dbReference type="InterPro" id="IPR050987">
    <property type="entry name" value="AtrR-like"/>
</dbReference>
<protein>
    <recommendedName>
        <fullName evidence="6">Zn(2)-C6 fungal-type domain-containing protein</fullName>
    </recommendedName>
</protein>
<evidence type="ECO:0000313" key="8">
    <source>
        <dbReference type="Proteomes" id="UP000324022"/>
    </source>
</evidence>
<dbReference type="PROSITE" id="PS00463">
    <property type="entry name" value="ZN2_CY6_FUNGAL_1"/>
    <property type="match status" value="1"/>
</dbReference>
<dbReference type="Pfam" id="PF04082">
    <property type="entry name" value="Fungal_trans"/>
    <property type="match status" value="1"/>
</dbReference>
<feature type="region of interest" description="Disordered" evidence="5">
    <location>
        <begin position="669"/>
        <end position="698"/>
    </location>
</feature>
<dbReference type="Proteomes" id="UP000324022">
    <property type="component" value="Unassembled WGS sequence"/>
</dbReference>
<dbReference type="GO" id="GO:0008270">
    <property type="term" value="F:zinc ion binding"/>
    <property type="evidence" value="ECO:0007669"/>
    <property type="project" value="InterPro"/>
</dbReference>
<dbReference type="CDD" id="cd00067">
    <property type="entry name" value="GAL4"/>
    <property type="match status" value="1"/>
</dbReference>
<dbReference type="PROSITE" id="PS50048">
    <property type="entry name" value="ZN2_CY6_FUNGAL_2"/>
    <property type="match status" value="1"/>
</dbReference>
<feature type="compositionally biased region" description="Low complexity" evidence="5">
    <location>
        <begin position="85"/>
        <end position="99"/>
    </location>
</feature>
<name>A0A5C3E9W3_9BASI</name>
<evidence type="ECO:0000256" key="2">
    <source>
        <dbReference type="ARBA" id="ARBA00022723"/>
    </source>
</evidence>
<dbReference type="GO" id="GO:0006351">
    <property type="term" value="P:DNA-templated transcription"/>
    <property type="evidence" value="ECO:0007669"/>
    <property type="project" value="InterPro"/>
</dbReference>
<dbReference type="GO" id="GO:0003677">
    <property type="term" value="F:DNA binding"/>
    <property type="evidence" value="ECO:0007669"/>
    <property type="project" value="UniProtKB-KW"/>
</dbReference>
<keyword evidence="2" id="KW-0479">Metal-binding</keyword>
<evidence type="ECO:0000256" key="3">
    <source>
        <dbReference type="ARBA" id="ARBA00023125"/>
    </source>
</evidence>
<dbReference type="SMART" id="SM00066">
    <property type="entry name" value="GAL4"/>
    <property type="match status" value="1"/>
</dbReference>
<feature type="compositionally biased region" description="Polar residues" evidence="5">
    <location>
        <begin position="311"/>
        <end position="332"/>
    </location>
</feature>
<dbReference type="Gene3D" id="4.10.240.10">
    <property type="entry name" value="Zn(2)-C6 fungal-type DNA-binding domain"/>
    <property type="match status" value="1"/>
</dbReference>
<feature type="compositionally biased region" description="Acidic residues" evidence="5">
    <location>
        <begin position="227"/>
        <end position="237"/>
    </location>
</feature>
<evidence type="ECO:0000259" key="6">
    <source>
        <dbReference type="PROSITE" id="PS50048"/>
    </source>
</evidence>
<evidence type="ECO:0000313" key="7">
    <source>
        <dbReference type="EMBL" id="SPO27208.1"/>
    </source>
</evidence>
<gene>
    <name evidence="7" type="ORF">UTRI_10326</name>
</gene>
<dbReference type="Pfam" id="PF00172">
    <property type="entry name" value="Zn_clus"/>
    <property type="match status" value="1"/>
</dbReference>
<feature type="compositionally biased region" description="Basic and acidic residues" evidence="5">
    <location>
        <begin position="214"/>
        <end position="226"/>
    </location>
</feature>
<dbReference type="GO" id="GO:0000981">
    <property type="term" value="F:DNA-binding transcription factor activity, RNA polymerase II-specific"/>
    <property type="evidence" value="ECO:0007669"/>
    <property type="project" value="InterPro"/>
</dbReference>
<feature type="compositionally biased region" description="Polar residues" evidence="5">
    <location>
        <begin position="179"/>
        <end position="201"/>
    </location>
</feature>
<feature type="domain" description="Zn(2)-C6 fungal-type" evidence="6">
    <location>
        <begin position="122"/>
        <end position="152"/>
    </location>
</feature>
<feature type="compositionally biased region" description="Basic residues" evidence="5">
    <location>
        <begin position="164"/>
        <end position="173"/>
    </location>
</feature>
<dbReference type="PANTHER" id="PTHR46910">
    <property type="entry name" value="TRANSCRIPTION FACTOR PDR1"/>
    <property type="match status" value="1"/>
</dbReference>
<reference evidence="7 8" key="1">
    <citation type="submission" date="2018-03" db="EMBL/GenBank/DDBJ databases">
        <authorList>
            <person name="Guldener U."/>
        </authorList>
    </citation>
    <scope>NUCLEOTIDE SEQUENCE [LARGE SCALE GENOMIC DNA]</scope>
    <source>
        <strain evidence="7 8">NBRC100155</strain>
    </source>
</reference>
<evidence type="ECO:0000256" key="1">
    <source>
        <dbReference type="ARBA" id="ARBA00004123"/>
    </source>
</evidence>
<dbReference type="GO" id="GO:0005634">
    <property type="term" value="C:nucleus"/>
    <property type="evidence" value="ECO:0007669"/>
    <property type="project" value="UniProtKB-SubCell"/>
</dbReference>
<feature type="region of interest" description="Disordered" evidence="5">
    <location>
        <begin position="85"/>
        <end position="116"/>
    </location>
</feature>
<feature type="compositionally biased region" description="Polar residues" evidence="5">
    <location>
        <begin position="669"/>
        <end position="685"/>
    </location>
</feature>
<keyword evidence="4" id="KW-0539">Nucleus</keyword>
<evidence type="ECO:0000256" key="4">
    <source>
        <dbReference type="ARBA" id="ARBA00023242"/>
    </source>
</evidence>
<sequence length="972" mass="106929">MGANHCVSVHSKEPTRCASQPIPSRSDLKIMPIDVATLPSTVAYASFLGSASPNKRSWAPSATEPASEAAQCLVSMSSTAPFPAADTASTLSSALDTTTHCQEPRPSSPRVRHSKPGRLSLACNTCRKRKVRCDAHQPKCHNCIRRGDVCVTSDPRRPNASIALRRRTARRSPRPPSVNHKQTPVSSLESNQPAQSHAPTDNQDRIINTAAVPDHQDNVPSERNHLDDDDDNDDDEHGLDFVDGTSSYPESSSRRSSSDLPQSVSHMINTGSASDAVDVSHHSSTYQHHHHARSPSYLQPQVGQSEPERFSPSSASISTPLPENSSTRNSIRSTESLRRIGGNNQGHQEFPSWVSRAYHEVSAEHERNIVDPRREQSSTPTADVVVHTDGSPHRLKVLGGSSLQCLFKFTDVSLAGYGYDATAPLFRHGMTQSDEFEMPLFPALPNLPPEPLLSRCIDAFFNRVWPLFPAVDRDNVRADASYFLNLQSEASTSSMDANATLQSKVQASRVPNLVVLYAIICIGMGELPPSDPMLTTCHHSRTSYLTASYSLHSHLSALPYLVSVQALLLLALSLRSCGKDGQSWYITGLAIRLAVSLGLQKNVATERLAQQQKIRPHLMHDYCLERRLWWSCYSLERLLQLECGRASSINTSYDYMSIDSHLNIQPYPTGSAWQPSGQAPSSQDGNRTEDGEEADAGHAAERNRINLFTAWVSLASIMGQISDRFYNYRFGHATEMLGETARLAQSLTMWETTLPENLNSQSSSFGIQSGHDQVLAVFLAQQFYYAQIAVLRVAILFPQQGFRREVQKRTPELPEIKRLLGAASQCMSAARGLITLTLQTVDAGLHSTLIGAPQTFMASVVVALNTLRSPRSRLARSDMELLNSATSYVEGCYEEWGYPSAFLSIFSRLRERTGAVTNIEQMMMASLGYGQVHGSLNTNTNVAGLSGQAGAEAFTNMEFEDLWDMLKADIFM</sequence>
<comment type="subcellular location">
    <subcellularLocation>
        <location evidence="1">Nucleus</location>
    </subcellularLocation>
</comment>
<dbReference type="InterPro" id="IPR036864">
    <property type="entry name" value="Zn2-C6_fun-type_DNA-bd_sf"/>
</dbReference>
<keyword evidence="3" id="KW-0238">DNA-binding</keyword>
<organism evidence="7 8">
    <name type="scientific">Ustilago trichophora</name>
    <dbReference type="NCBI Taxonomy" id="86804"/>
    <lineage>
        <taxon>Eukaryota</taxon>
        <taxon>Fungi</taxon>
        <taxon>Dikarya</taxon>
        <taxon>Basidiomycota</taxon>
        <taxon>Ustilaginomycotina</taxon>
        <taxon>Ustilaginomycetes</taxon>
        <taxon>Ustilaginales</taxon>
        <taxon>Ustilaginaceae</taxon>
        <taxon>Ustilago</taxon>
    </lineage>
</organism>
<dbReference type="InterPro" id="IPR007219">
    <property type="entry name" value="XnlR_reg_dom"/>
</dbReference>
<evidence type="ECO:0000256" key="5">
    <source>
        <dbReference type="SAM" id="MobiDB-lite"/>
    </source>
</evidence>
<dbReference type="OrthoDB" id="39175at2759"/>
<keyword evidence="8" id="KW-1185">Reference proteome</keyword>
<dbReference type="AlphaFoldDB" id="A0A5C3E9W3"/>
<dbReference type="PANTHER" id="PTHR46910:SF3">
    <property type="entry name" value="HALOTOLERANCE PROTEIN 9-RELATED"/>
    <property type="match status" value="1"/>
</dbReference>
<dbReference type="InterPro" id="IPR001138">
    <property type="entry name" value="Zn2Cys6_DnaBD"/>
</dbReference>
<dbReference type="CDD" id="cd12148">
    <property type="entry name" value="fungal_TF_MHR"/>
    <property type="match status" value="1"/>
</dbReference>
<proteinExistence type="predicted"/>
<dbReference type="EMBL" id="OOIN01000017">
    <property type="protein sequence ID" value="SPO27208.1"/>
    <property type="molecule type" value="Genomic_DNA"/>
</dbReference>
<feature type="region of interest" description="Disordered" evidence="5">
    <location>
        <begin position="151"/>
        <end position="332"/>
    </location>
</feature>
<dbReference type="SUPFAM" id="SSF57701">
    <property type="entry name" value="Zn2/Cys6 DNA-binding domain"/>
    <property type="match status" value="1"/>
</dbReference>
<dbReference type="SMART" id="SM00906">
    <property type="entry name" value="Fungal_trans"/>
    <property type="match status" value="1"/>
</dbReference>
<accession>A0A5C3E9W3</accession>